<evidence type="ECO:0000313" key="18">
    <source>
        <dbReference type="Proteomes" id="UP001289374"/>
    </source>
</evidence>
<dbReference type="GO" id="GO:0000139">
    <property type="term" value="C:Golgi membrane"/>
    <property type="evidence" value="ECO:0007669"/>
    <property type="project" value="UniProtKB-SubCell"/>
</dbReference>
<dbReference type="Pfam" id="PF03016">
    <property type="entry name" value="Exostosin_GT47"/>
    <property type="match status" value="1"/>
</dbReference>
<dbReference type="Gene3D" id="3.30.40.10">
    <property type="entry name" value="Zinc/RING finger domain, C3HC4 (zinc finger)"/>
    <property type="match status" value="1"/>
</dbReference>
<feature type="binding site" evidence="12">
    <location>
        <position position="940"/>
    </location>
    <ligand>
        <name>UDP-alpha-D-glucose</name>
        <dbReference type="ChEBI" id="CHEBI:58885"/>
    </ligand>
</feature>
<evidence type="ECO:0000259" key="16">
    <source>
        <dbReference type="SMART" id="SM00554"/>
    </source>
</evidence>
<sequence length="1952" mass="218953">MAGRHYFSSPKSHRSPLILFILSLFFLSLLFYIFTSSSSSSSPPLSAKIHALPNPNVDYSFVSSLEKFLTNSKSSSTVSRDTVRGVATEKDVKKLDDLISQVEDNLLYGNDDSFYSPIRVYVYDMPSKFTYDLLWLFHNSYKETSNLTSNGSPVHRLIEQHSIDYWLWADLIAPDSQRLLKNVVRVYKQEEADLFYIPFFTTISFFLLEKQQCKGLYREALKWVTDQPAWKRSGGRDHILPVHHPWSFKSVRKFMKNAIWLLPDMDSTGNWYKPGQVYLEKDLILPYVPNVELCDSKCLLDSKRTTLLFFRGRLKRNAGGKIRSKLVTELNGAKDVIIEEGTAGEGGKAAAQIGMRMSIFCLSPAGDTPSSARLFDAIVSGCIPVIVSDELELPFEGILDYRKIAVFISSSDALQPGWLLSFLRSISPTQIKERQINLAKYSRHFLYSHPAMPMGPEDLVWRMMAGKLVNIKLHVRRSQRVVKESRSVCTFFNIFPTPLRLIYASKSYSAFLVALLQMESKSFNASRSNLSTESDVLDSQNGKPPLPLPLPLPPQTHVTFARRTSSGRYVSYSRDDLDSELGSGDFLNYTVHIPPTPDNQPSNPVTHKVEEQYVSSSLFTGGFNSITRAHLMDKVIDSDTNHPQMAGAKGSSCAVNGCDGKVMSDERGNDILPCECDFKICRDCYIDVLKTGDGICPGCKEQYKTTDLDEAMENWQSLPQLPPPSGMSKVERRLSLMKSTKSILMRSQTADFDHNRWLFETKGTYGYGNALWPKEGGFDNGKDEHIVEPSDLVTRPWRPLTRKLKIPAAIISPYRLLIVLRMVVLGFFLTWRIRNPNTDAVWLWGMSVVCEIWFTFSWILDQLPKLCPVNRATDLNVLKEKFETPTPTNPTGKSDLPGIDVFVSTADPEKEPPLVTANTILSILAADYPVEKLACYVSDDGGALLTFEAMAEAASFANIWVPFCRKHNIEPRNPESYFNLKKDPYKNKVLSDFVKDRRRVKREYDEFKVRINGLPDSTRRRSDAYHAREELKAMKEQRQKKEDEPAEVIKIKKATWMADGTHWPGTWLTPAPDHSKGDHAGIIQVMLKPPSDEPLCGTSDDSRVIDFTDIDIRLPMLVYVSREKRPGYDHNKKAGAMNALVRASAIMSNGAFILNLDCDHYIYNSQAMREGMCFMMDRGGDRICYVQFPQRFEGIDPSDRYANRNTVFFDGNMRALDGLQGPVYVGTGCLFRRVALYGFDPPRSKEHSADFCSCCFGQRRKRATLANTSEENRALRMGDSDDEEMNLSLAPKMFGNSNLLIDSIPVAEFQGRPLADHPSVKNGRPPGALTIPRDLLDASTVAEAISVISCWYEEKTEWGQRVGWIYGSVTEDVVTGYRMHNRGWRSVYCVTKRDAFRGTAPINLTDRLHQVLRWATGSVEIFFSRNNAFLASSRMKVLQRIAYLNVGIYPFTSVFLIVYCFLPALSLFSGQFIVQTLNVTFLVYLLIITITLCALAVLEVKWSGIELEEWWRNEQFWLIGGTSAHLAAVFQGLLKVVAGVEISFTLTSKSAGDDDDDEFADLYIVKWTSLMIPPLVIMMVNLIAIAVGISRTIYSVIPQWSRLLGGVFFSFWVLAHLYPFAKGLMGRRGRTPTIVFVWSGLIAIIISLLWVAINPPEGSNQIDCLLTWQMKVVGHFFSTEIAEKELSSFHQPDGVGNIDTRITDLLSSCRLRWSCAYLSLTLQVAAATNQDMAVAIDEMQKANYFTFVMLINMVPSHLIQPNITFLMPNDRILSQTDVAPTSVVDFLLRHSIPSPLLIDHLQHFPTGSMIPTSKPGFFLNVTNEGRRQFFLNNVRIISPNICTKGSSIRCHGIDGVVQATMISQPSIPSPSSSSSSSSTCPKSTVAPEAAAPLPAPSPPLWASPVGELSPVPPPSEVSPRKSSSPETSNGGVVNLVVMGVVMLSVGKSWLLM</sequence>
<evidence type="ECO:0000256" key="2">
    <source>
        <dbReference type="ARBA" id="ARBA00022676"/>
    </source>
</evidence>
<dbReference type="Pfam" id="PF03552">
    <property type="entry name" value="Cellulose_synt"/>
    <property type="match status" value="1"/>
</dbReference>
<organism evidence="17 18">
    <name type="scientific">Sesamum angolense</name>
    <dbReference type="NCBI Taxonomy" id="2727404"/>
    <lineage>
        <taxon>Eukaryota</taxon>
        <taxon>Viridiplantae</taxon>
        <taxon>Streptophyta</taxon>
        <taxon>Embryophyta</taxon>
        <taxon>Tracheophyta</taxon>
        <taxon>Spermatophyta</taxon>
        <taxon>Magnoliopsida</taxon>
        <taxon>eudicotyledons</taxon>
        <taxon>Gunneridae</taxon>
        <taxon>Pentapetalae</taxon>
        <taxon>asterids</taxon>
        <taxon>lamiids</taxon>
        <taxon>Lamiales</taxon>
        <taxon>Pedaliaceae</taxon>
        <taxon>Sesamum</taxon>
    </lineage>
</organism>
<keyword evidence="5 15" id="KW-1133">Transmembrane helix</keyword>
<evidence type="ECO:0000256" key="14">
    <source>
        <dbReference type="SAM" id="MobiDB-lite"/>
    </source>
</evidence>
<dbReference type="InterPro" id="IPR040911">
    <property type="entry name" value="Exostosin_GT47"/>
</dbReference>
<evidence type="ECO:0000256" key="11">
    <source>
        <dbReference type="PIRSR" id="PIRSR605150-1"/>
    </source>
</evidence>
<feature type="compositionally biased region" description="Low complexity" evidence="14">
    <location>
        <begin position="1864"/>
        <end position="1878"/>
    </location>
</feature>
<evidence type="ECO:0000256" key="5">
    <source>
        <dbReference type="ARBA" id="ARBA00022989"/>
    </source>
</evidence>
<reference evidence="17" key="2">
    <citation type="journal article" date="2024" name="Plant">
        <title>Genomic evolution and insights into agronomic trait innovations of Sesamum species.</title>
        <authorList>
            <person name="Miao H."/>
            <person name="Wang L."/>
            <person name="Qu L."/>
            <person name="Liu H."/>
            <person name="Sun Y."/>
            <person name="Le M."/>
            <person name="Wang Q."/>
            <person name="Wei S."/>
            <person name="Zheng Y."/>
            <person name="Lin W."/>
            <person name="Duan Y."/>
            <person name="Cao H."/>
            <person name="Xiong S."/>
            <person name="Wang X."/>
            <person name="Wei L."/>
            <person name="Li C."/>
            <person name="Ma Q."/>
            <person name="Ju M."/>
            <person name="Zhao R."/>
            <person name="Li G."/>
            <person name="Mu C."/>
            <person name="Tian Q."/>
            <person name="Mei H."/>
            <person name="Zhang T."/>
            <person name="Gao T."/>
            <person name="Zhang H."/>
        </authorList>
    </citation>
    <scope>NUCLEOTIDE SEQUENCE</scope>
    <source>
        <strain evidence="17">K16</strain>
    </source>
</reference>
<comment type="caution">
    <text evidence="17">The sequence shown here is derived from an EMBL/GenBank/DDBJ whole genome shotgun (WGS) entry which is preliminary data.</text>
</comment>
<feature type="region of interest" description="Disordered" evidence="14">
    <location>
        <begin position="534"/>
        <end position="554"/>
    </location>
</feature>
<feature type="active site" evidence="11">
    <location>
        <position position="1372"/>
    </location>
</feature>
<dbReference type="GO" id="GO:0071555">
    <property type="term" value="P:cell wall organization"/>
    <property type="evidence" value="ECO:0007669"/>
    <property type="project" value="UniProtKB-KW"/>
</dbReference>
<feature type="transmembrane region" description="Helical" evidence="15">
    <location>
        <begin position="808"/>
        <end position="829"/>
    </location>
</feature>
<dbReference type="InterPro" id="IPR013083">
    <property type="entry name" value="Znf_RING/FYVE/PHD"/>
</dbReference>
<feature type="transmembrane region" description="Helical" evidence="15">
    <location>
        <begin position="1603"/>
        <end position="1621"/>
    </location>
</feature>
<dbReference type="GO" id="GO:0030244">
    <property type="term" value="P:cellulose biosynthetic process"/>
    <property type="evidence" value="ECO:0007669"/>
    <property type="project" value="InterPro"/>
</dbReference>
<keyword evidence="6" id="KW-0333">Golgi apparatus</keyword>
<keyword evidence="18" id="KW-1185">Reference proteome</keyword>
<dbReference type="Proteomes" id="UP001289374">
    <property type="component" value="Unassembled WGS sequence"/>
</dbReference>
<feature type="binding site" evidence="13">
    <location>
        <position position="1133"/>
    </location>
    <ligand>
        <name>Mn(2+)</name>
        <dbReference type="ChEBI" id="CHEBI:29035"/>
    </ligand>
</feature>
<dbReference type="Gene3D" id="3.90.550.10">
    <property type="entry name" value="Spore Coat Polysaccharide Biosynthesis Protein SpsA, Chain A"/>
    <property type="match status" value="1"/>
</dbReference>
<evidence type="ECO:0000256" key="13">
    <source>
        <dbReference type="PIRSR" id="PIRSR605150-3"/>
    </source>
</evidence>
<dbReference type="EMBL" id="JACGWL010000016">
    <property type="protein sequence ID" value="KAK4384745.1"/>
    <property type="molecule type" value="Genomic_DNA"/>
</dbReference>
<dbReference type="PANTHER" id="PTHR13301">
    <property type="entry name" value="X-BOX TRANSCRIPTION FACTOR-RELATED"/>
    <property type="match status" value="1"/>
</dbReference>
<feature type="binding site" evidence="12">
    <location>
        <position position="904"/>
    </location>
    <ligand>
        <name>UDP-alpha-D-glucose</name>
        <dbReference type="ChEBI" id="CHEBI:58885"/>
    </ligand>
</feature>
<feature type="region of interest" description="Disordered" evidence="14">
    <location>
        <begin position="1864"/>
        <end position="1929"/>
    </location>
</feature>
<keyword evidence="3" id="KW-0808">Transferase</keyword>
<keyword evidence="4 15" id="KW-0812">Transmembrane</keyword>
<evidence type="ECO:0000256" key="1">
    <source>
        <dbReference type="ARBA" id="ARBA00004653"/>
    </source>
</evidence>
<feature type="transmembrane region" description="Helical" evidence="15">
    <location>
        <begin position="1517"/>
        <end position="1540"/>
    </location>
</feature>
<feature type="binding site" evidence="12">
    <location>
        <position position="911"/>
    </location>
    <ligand>
        <name>UDP-alpha-D-glucose</name>
        <dbReference type="ChEBI" id="CHEBI:58885"/>
    </ligand>
</feature>
<evidence type="ECO:0000256" key="12">
    <source>
        <dbReference type="PIRSR" id="PIRSR605150-2"/>
    </source>
</evidence>
<evidence type="ECO:0000256" key="9">
    <source>
        <dbReference type="ARBA" id="ARBA00037405"/>
    </source>
</evidence>
<feature type="transmembrane region" description="Helical" evidence="15">
    <location>
        <begin position="1442"/>
        <end position="1465"/>
    </location>
</feature>
<proteinExistence type="inferred from homology"/>
<accession>A0AAE1W1F1</accession>
<feature type="active site" evidence="11">
    <location>
        <position position="940"/>
    </location>
</feature>
<evidence type="ECO:0000256" key="6">
    <source>
        <dbReference type="ARBA" id="ARBA00023034"/>
    </source>
</evidence>
<dbReference type="InterPro" id="IPR029044">
    <property type="entry name" value="Nucleotide-diphossugar_trans"/>
</dbReference>
<dbReference type="InterPro" id="IPR000782">
    <property type="entry name" value="FAS1_domain"/>
</dbReference>
<evidence type="ECO:0000256" key="7">
    <source>
        <dbReference type="ARBA" id="ARBA00023136"/>
    </source>
</evidence>
<evidence type="ECO:0000256" key="15">
    <source>
        <dbReference type="SAM" id="Phobius"/>
    </source>
</evidence>
<feature type="binding site" evidence="12">
    <location>
        <position position="910"/>
    </location>
    <ligand>
        <name>UDP-alpha-D-glucose</name>
        <dbReference type="ChEBI" id="CHEBI:58885"/>
    </ligand>
</feature>
<reference evidence="17" key="1">
    <citation type="submission" date="2020-06" db="EMBL/GenBank/DDBJ databases">
        <authorList>
            <person name="Li T."/>
            <person name="Hu X."/>
            <person name="Zhang T."/>
            <person name="Song X."/>
            <person name="Zhang H."/>
            <person name="Dai N."/>
            <person name="Sheng W."/>
            <person name="Hou X."/>
            <person name="Wei L."/>
        </authorList>
    </citation>
    <scope>NUCLEOTIDE SEQUENCE</scope>
    <source>
        <strain evidence="17">K16</strain>
        <tissue evidence="17">Leaf</tissue>
    </source>
</reference>
<protein>
    <submittedName>
        <fullName evidence="17">Cellulose synthase-like protein D3</fullName>
    </submittedName>
</protein>
<comment type="subcellular location">
    <subcellularLocation>
        <location evidence="1">Golgi apparatus membrane</location>
        <topology evidence="1">Multi-pass membrane protein</topology>
    </subcellularLocation>
</comment>
<gene>
    <name evidence="17" type="ORF">Sango_2598500</name>
</gene>
<feature type="compositionally biased region" description="Pro residues" evidence="14">
    <location>
        <begin position="544"/>
        <end position="554"/>
    </location>
</feature>
<keyword evidence="2" id="KW-0328">Glycosyltransferase</keyword>
<feature type="domain" description="FAS1" evidence="16">
    <location>
        <begin position="1764"/>
        <end position="1860"/>
    </location>
</feature>
<evidence type="ECO:0000313" key="17">
    <source>
        <dbReference type="EMBL" id="KAK4384745.1"/>
    </source>
</evidence>
<dbReference type="FunFam" id="3.90.550.10:FF:000089">
    <property type="entry name" value="Cellulose synthase-like protein D4"/>
    <property type="match status" value="1"/>
</dbReference>
<evidence type="ECO:0000256" key="4">
    <source>
        <dbReference type="ARBA" id="ARBA00022692"/>
    </source>
</evidence>
<comment type="function">
    <text evidence="9">Thought to be a Golgi-localized beta-glycan synthase that polymerize the backbones of noncellulosic polysaccharides (hemicelluloses) of plant cell wall.</text>
</comment>
<feature type="transmembrane region" description="Helical" evidence="15">
    <location>
        <begin position="841"/>
        <end position="860"/>
    </location>
</feature>
<feature type="binding site" evidence="12">
    <location>
        <position position="1132"/>
    </location>
    <ligand>
        <name>UDP-alpha-D-glucose</name>
        <dbReference type="ChEBI" id="CHEBI:58885"/>
    </ligand>
</feature>
<feature type="transmembrane region" description="Helical" evidence="15">
    <location>
        <begin position="1633"/>
        <end position="1653"/>
    </location>
</feature>
<dbReference type="GO" id="GO:0016760">
    <property type="term" value="F:cellulose synthase (UDP-forming) activity"/>
    <property type="evidence" value="ECO:0007669"/>
    <property type="project" value="InterPro"/>
</dbReference>
<keyword evidence="8" id="KW-0961">Cell wall biogenesis/degradation</keyword>
<feature type="transmembrane region" description="Helical" evidence="15">
    <location>
        <begin position="1477"/>
        <end position="1497"/>
    </location>
</feature>
<dbReference type="InterPro" id="IPR005150">
    <property type="entry name" value="Cellulose_synth"/>
</dbReference>
<comment type="similarity">
    <text evidence="10">Belongs to the glycosyltransferase 2 family. Plant cellulose synthase-like D subfamily.</text>
</comment>
<evidence type="ECO:0000256" key="10">
    <source>
        <dbReference type="ARBA" id="ARBA00061286"/>
    </source>
</evidence>
<dbReference type="SUPFAM" id="SSF57850">
    <property type="entry name" value="RING/U-box"/>
    <property type="match status" value="1"/>
</dbReference>
<dbReference type="Pfam" id="PF14570">
    <property type="entry name" value="zf-RING_4"/>
    <property type="match status" value="1"/>
</dbReference>
<name>A0AAE1W1F1_9LAMI</name>
<dbReference type="SMART" id="SM00554">
    <property type="entry name" value="FAS1"/>
    <property type="match status" value="1"/>
</dbReference>
<feature type="compositionally biased region" description="Low complexity" evidence="14">
    <location>
        <begin position="1920"/>
        <end position="1929"/>
    </location>
</feature>
<dbReference type="FunFam" id="3.30.40.10:FF:000229">
    <property type="entry name" value="Cellulose synthase-like protein D3"/>
    <property type="match status" value="1"/>
</dbReference>
<evidence type="ECO:0000256" key="3">
    <source>
        <dbReference type="ARBA" id="ARBA00022679"/>
    </source>
</evidence>
<evidence type="ECO:0000256" key="8">
    <source>
        <dbReference type="ARBA" id="ARBA00023316"/>
    </source>
</evidence>
<feature type="binding site" evidence="13">
    <location>
        <position position="1157"/>
    </location>
    <ligand>
        <name>Mn(2+)</name>
        <dbReference type="ChEBI" id="CHEBI:29035"/>
    </ligand>
</feature>
<feature type="transmembrane region" description="Helical" evidence="15">
    <location>
        <begin position="1575"/>
        <end position="1597"/>
    </location>
</feature>
<keyword evidence="7 15" id="KW-0472">Membrane</keyword>